<dbReference type="KEGG" id="ocy:OSSY52_01820"/>
<reference evidence="1 2" key="1">
    <citation type="submission" date="2018-06" db="EMBL/GenBank/DDBJ databases">
        <title>Genome sequencing of Oceanotoga sp. sy52.</title>
        <authorList>
            <person name="Mori K."/>
        </authorList>
    </citation>
    <scope>NUCLEOTIDE SEQUENCE [LARGE SCALE GENOMIC DNA]</scope>
    <source>
        <strain evidence="2">sy52</strain>
    </source>
</reference>
<accession>A0A7G1G1A8</accession>
<dbReference type="InParanoid" id="A0A7G1G1A8"/>
<dbReference type="Proteomes" id="UP000516361">
    <property type="component" value="Chromosome"/>
</dbReference>
<proteinExistence type="predicted"/>
<protein>
    <recommendedName>
        <fullName evidence="3">DUF3352 domain-containing protein</fullName>
    </recommendedName>
</protein>
<evidence type="ECO:0008006" key="3">
    <source>
        <dbReference type="Google" id="ProtNLM"/>
    </source>
</evidence>
<dbReference type="AlphaFoldDB" id="A0A7G1G1A8"/>
<keyword evidence="2" id="KW-1185">Reference proteome</keyword>
<dbReference type="EMBL" id="AP018712">
    <property type="protein sequence ID" value="BBE30041.1"/>
    <property type="molecule type" value="Genomic_DNA"/>
</dbReference>
<gene>
    <name evidence="1" type="ORF">OSSY52_01820</name>
</gene>
<sequence>MKKITIVLLVALFSIVSFSNVLQYVPSNSKAFFYVKNLTKSYESLKTIPSLKSIFLDPINLEIMLSSYAEMYMTSSEVESSAFYDLLQNVDLAGFIVEPSNETYHFGVVMGPFKDSKKFIDYINKILISSLKESGVSIDIVEKENYVVFVMDKDLYKEAKKGVSINQQNIENGFYYVLNSSKMKGNGYAYVKDGYLIGKSNGAVSSGITNTNFIKPLDNYKFPGTYMIVSGYIPTDLSSLKSIIKNFGDFDLVQKLLSSSNGIELGGNVELNSDSMEFNGKEYIKINTKNTIKDIIPLLEDNSIKYKKVNDNEITMSIETMIDDPENIGEKKKVTTDLNLWKDNEELYIYQGTPKEYKDLIKGYKKLSENTLFNMLSEKIGSANLAFAFFDLSKLFSGYGIEGNFGGLININYKENDKLEISFIIK</sequence>
<dbReference type="RefSeq" id="WP_190615177.1">
    <property type="nucleotide sequence ID" value="NZ_AP018712.1"/>
</dbReference>
<evidence type="ECO:0000313" key="1">
    <source>
        <dbReference type="EMBL" id="BBE30041.1"/>
    </source>
</evidence>
<organism evidence="1 2">
    <name type="scientific">Tepiditoga spiralis</name>
    <dbReference type="NCBI Taxonomy" id="2108365"/>
    <lineage>
        <taxon>Bacteria</taxon>
        <taxon>Thermotogati</taxon>
        <taxon>Thermotogota</taxon>
        <taxon>Thermotogae</taxon>
        <taxon>Petrotogales</taxon>
        <taxon>Petrotogaceae</taxon>
        <taxon>Tepiditoga</taxon>
    </lineage>
</organism>
<name>A0A7G1G1A8_9BACT</name>
<evidence type="ECO:0000313" key="2">
    <source>
        <dbReference type="Proteomes" id="UP000516361"/>
    </source>
</evidence>